<dbReference type="Pfam" id="PF12706">
    <property type="entry name" value="Lactamase_B_2"/>
    <property type="match status" value="1"/>
</dbReference>
<dbReference type="InterPro" id="IPR001279">
    <property type="entry name" value="Metallo-B-lactamas"/>
</dbReference>
<gene>
    <name evidence="3" type="ORF">MOO45_05915</name>
</gene>
<dbReference type="InterPro" id="IPR036866">
    <property type="entry name" value="RibonucZ/Hydroxyglut_hydro"/>
</dbReference>
<name>A0ABY4P899_9LACO</name>
<keyword evidence="1" id="KW-0862">Zinc</keyword>
<dbReference type="SUPFAM" id="SSF56281">
    <property type="entry name" value="Metallo-hydrolase/oxidoreductase"/>
    <property type="match status" value="1"/>
</dbReference>
<evidence type="ECO:0000313" key="3">
    <source>
        <dbReference type="EMBL" id="UQS81736.1"/>
    </source>
</evidence>
<protein>
    <submittedName>
        <fullName evidence="3">MBL fold metallo-hydrolase</fullName>
    </submittedName>
</protein>
<sequence>MKITVLGYYGGYPYRQQATSGYLIQDQGYNLLLDCGSGVLNSLQNYLDPLQLDAVLLTHYHHDHMADIGVLQYYWQLHSGSKKVSPLPIYGHTQDPLNFASLTFADFTQAKSYTVDQSINLGPFTIDFIQTVHPVPAFATRIRDSQQKVLTFTADTAYFKGLIDFAQDADLLITDTNFGADKKGKIWHLTSSQSGQLAVDAHVKRLLISHLPQEYSIDQLTQETRARAEGLPVDHAHTGWHLVLE</sequence>
<organism evidence="3 4">
    <name type="scientific">Bombilactobacillus folatiphilus</name>
    <dbReference type="NCBI Taxonomy" id="2923362"/>
    <lineage>
        <taxon>Bacteria</taxon>
        <taxon>Bacillati</taxon>
        <taxon>Bacillota</taxon>
        <taxon>Bacilli</taxon>
        <taxon>Lactobacillales</taxon>
        <taxon>Lactobacillaceae</taxon>
        <taxon>Bombilactobacillus</taxon>
    </lineage>
</organism>
<dbReference type="PANTHER" id="PTHR46018:SF4">
    <property type="entry name" value="METALLO-HYDROLASE YHFI-RELATED"/>
    <property type="match status" value="1"/>
</dbReference>
<dbReference type="RefSeq" id="WP_249514004.1">
    <property type="nucleotide sequence ID" value="NZ_CP093366.1"/>
</dbReference>
<dbReference type="Gene3D" id="3.60.15.10">
    <property type="entry name" value="Ribonuclease Z/Hydroxyacylglutathione hydrolase-like"/>
    <property type="match status" value="1"/>
</dbReference>
<feature type="domain" description="Metallo-beta-lactamase" evidence="2">
    <location>
        <begin position="18"/>
        <end position="202"/>
    </location>
</feature>
<evidence type="ECO:0000313" key="4">
    <source>
        <dbReference type="Proteomes" id="UP000831495"/>
    </source>
</evidence>
<accession>A0ABY4P899</accession>
<dbReference type="Proteomes" id="UP000831495">
    <property type="component" value="Chromosome"/>
</dbReference>
<dbReference type="CDD" id="cd07716">
    <property type="entry name" value="RNaseZ_short-form-like_MBL-fold"/>
    <property type="match status" value="1"/>
</dbReference>
<dbReference type="EMBL" id="CP093366">
    <property type="protein sequence ID" value="UQS81736.1"/>
    <property type="molecule type" value="Genomic_DNA"/>
</dbReference>
<dbReference type="SMART" id="SM00849">
    <property type="entry name" value="Lactamase_B"/>
    <property type="match status" value="1"/>
</dbReference>
<evidence type="ECO:0000256" key="1">
    <source>
        <dbReference type="ARBA" id="ARBA00022833"/>
    </source>
</evidence>
<dbReference type="PANTHER" id="PTHR46018">
    <property type="entry name" value="ZINC PHOSPHODIESTERASE ELAC PROTEIN 1"/>
    <property type="match status" value="1"/>
</dbReference>
<keyword evidence="4" id="KW-1185">Reference proteome</keyword>
<reference evidence="3" key="1">
    <citation type="journal article" date="2022" name="Int. J. Syst. Evol. Microbiol.">
        <title>Apilactobacillus apisilvae sp. nov., Nicolia spurrieriana gen. nov. sp. nov., Bombilactobacillus folatiphilus sp. nov. and Bombilactobacillus thymidiniphilus sp. nov., four new lactic acid bacterial isolates from stingless bees Tetragonula carbonaria and Austroplebeia australis.</title>
        <authorList>
            <person name="Oliphant S.A."/>
            <person name="Watson-Haigh N.S."/>
            <person name="Sumby K.M."/>
            <person name="Gardner J."/>
            <person name="Groom S."/>
            <person name="Jiranek V."/>
        </authorList>
    </citation>
    <scope>NUCLEOTIDE SEQUENCE</scope>
    <source>
        <strain evidence="3">SG4_D2</strain>
    </source>
</reference>
<proteinExistence type="predicted"/>
<evidence type="ECO:0000259" key="2">
    <source>
        <dbReference type="SMART" id="SM00849"/>
    </source>
</evidence>